<protein>
    <recommendedName>
        <fullName evidence="6">PEP-CTERM system TPR-repeat lipoprotein</fullName>
    </recommendedName>
</protein>
<dbReference type="Gene3D" id="1.25.40.10">
    <property type="entry name" value="Tetratricopeptide repeat domain"/>
    <property type="match status" value="3"/>
</dbReference>
<evidence type="ECO:0000313" key="4">
    <source>
        <dbReference type="EMBL" id="GLR71881.1"/>
    </source>
</evidence>
<dbReference type="PANTHER" id="PTHR44943">
    <property type="entry name" value="CELLULOSE SYNTHASE OPERON PROTEIN C"/>
    <property type="match status" value="1"/>
</dbReference>
<evidence type="ECO:0000256" key="2">
    <source>
        <dbReference type="ARBA" id="ARBA00022803"/>
    </source>
</evidence>
<proteinExistence type="predicted"/>
<feature type="repeat" description="TPR" evidence="3">
    <location>
        <begin position="522"/>
        <end position="555"/>
    </location>
</feature>
<keyword evidence="5" id="KW-1185">Reference proteome</keyword>
<dbReference type="PROSITE" id="PS50005">
    <property type="entry name" value="TPR"/>
    <property type="match status" value="1"/>
</dbReference>
<dbReference type="RefSeq" id="WP_284218213.1">
    <property type="nucleotide sequence ID" value="NZ_BSOT01000006.1"/>
</dbReference>
<dbReference type="InterPro" id="IPR051685">
    <property type="entry name" value="Ycf3/AcsC/BcsC/TPR_MFPF"/>
</dbReference>
<evidence type="ECO:0000256" key="1">
    <source>
        <dbReference type="ARBA" id="ARBA00022737"/>
    </source>
</evidence>
<evidence type="ECO:0000256" key="3">
    <source>
        <dbReference type="PROSITE-ProRule" id="PRU00339"/>
    </source>
</evidence>
<keyword evidence="1" id="KW-0677">Repeat</keyword>
<dbReference type="AlphaFoldDB" id="A0AA37WI68"/>
<evidence type="ECO:0000313" key="5">
    <source>
        <dbReference type="Proteomes" id="UP001156601"/>
    </source>
</evidence>
<reference evidence="4" key="2">
    <citation type="submission" date="2023-01" db="EMBL/GenBank/DDBJ databases">
        <title>Draft genome sequence of Agaribacter marinus strain NBRC 110023.</title>
        <authorList>
            <person name="Sun Q."/>
            <person name="Mori K."/>
        </authorList>
    </citation>
    <scope>NUCLEOTIDE SEQUENCE</scope>
    <source>
        <strain evidence="4">NBRC 110023</strain>
    </source>
</reference>
<dbReference type="SMART" id="SM00028">
    <property type="entry name" value="TPR"/>
    <property type="match status" value="3"/>
</dbReference>
<sequence>MPWQNIFSLSLPQISIIRLISIVLAIVYIAGCAKEHTEESLTSEVETLLEEKKYSQAELIIKSFLVNNTESALSRALLMEALVEQGDYNNGVLQWDKIGNTSIDRQASYDRLLEAYYFLAQDQLAISFYETIHDANTFSKSDFLIALISMRQNDISSAKKIIEDKISADNGTSIAQFLVHSVELAQGGDKEKFSAFIKSIDKSNALYDWPVFQSVAANFFYNDLVFDDAEVYFDSYLQHRKKHFEVYLTFIDSLIRQNSIGKAEQYIDYVLQISASQPIANQQKAHVLLTQNRVQEAKPFIERAISNGYGTRDNYLAAGLINFNLKNYEQTIGHLERALQDLSGYSEYQRILDYAKARASGAEATSIVDNLPEIEDYSDLNRILAVLKGFEDSGNDLGANQIVNHIAKTKTSNVRLGLETYLRDGISNESELGNVILLAKDAINKNEGRQGLTLDKAKIIYISHLLTEKKLTEATAMAKDWVEKYNFAMVDVLLYVDTLIANQQHEDALYTLLEAKKVRDLAVYHSREASVYVQLEQNEKAISSVKNALSLSPYSSEYLRQYLLLSVSFDEQDDEFITNLLSDYKSNQISAIQLSLYYTLVGNLERSISVLKEVNFEESNQEPFESYSVVLAQRYQVAGDIENMKAVLERFQKTPLTDIRLADDIGYLLSKTDSKNEAIRFYSLLADTYPANTTFTLALANLHIENKDNNSALKVLSSMEDKNSSRYLQLSGIANRNKGELGAARTLFSRAFKNHKDETSMLLLAEHLYLIGEIGNANKLISDYLLVNPESTQARFLLASKSTPEGAINIYEEVLGKEPNNVFALTNLAWLEHESGNTPKAKPIIEKAIALAPENEGVKNTYNSIFSK</sequence>
<dbReference type="Proteomes" id="UP001156601">
    <property type="component" value="Unassembled WGS sequence"/>
</dbReference>
<evidence type="ECO:0008006" key="6">
    <source>
        <dbReference type="Google" id="ProtNLM"/>
    </source>
</evidence>
<gene>
    <name evidence="4" type="ORF">GCM10007852_27890</name>
</gene>
<comment type="caution">
    <text evidence="4">The sequence shown here is derived from an EMBL/GenBank/DDBJ whole genome shotgun (WGS) entry which is preliminary data.</text>
</comment>
<keyword evidence="2 3" id="KW-0802">TPR repeat</keyword>
<dbReference type="InterPro" id="IPR011990">
    <property type="entry name" value="TPR-like_helical_dom_sf"/>
</dbReference>
<dbReference type="InterPro" id="IPR019734">
    <property type="entry name" value="TPR_rpt"/>
</dbReference>
<accession>A0AA37WI68</accession>
<reference evidence="4" key="1">
    <citation type="journal article" date="2014" name="Int. J. Syst. Evol. Microbiol.">
        <title>Complete genome sequence of Corynebacterium casei LMG S-19264T (=DSM 44701T), isolated from a smear-ripened cheese.</title>
        <authorList>
            <consortium name="US DOE Joint Genome Institute (JGI-PGF)"/>
            <person name="Walter F."/>
            <person name="Albersmeier A."/>
            <person name="Kalinowski J."/>
            <person name="Ruckert C."/>
        </authorList>
    </citation>
    <scope>NUCLEOTIDE SEQUENCE</scope>
    <source>
        <strain evidence="4">NBRC 110023</strain>
    </source>
</reference>
<name>A0AA37WI68_9ALTE</name>
<organism evidence="4 5">
    <name type="scientific">Agaribacter marinus</name>
    <dbReference type="NCBI Taxonomy" id="1431249"/>
    <lineage>
        <taxon>Bacteria</taxon>
        <taxon>Pseudomonadati</taxon>
        <taxon>Pseudomonadota</taxon>
        <taxon>Gammaproteobacteria</taxon>
        <taxon>Alteromonadales</taxon>
        <taxon>Alteromonadaceae</taxon>
        <taxon>Agaribacter</taxon>
    </lineage>
</organism>
<dbReference type="SUPFAM" id="SSF48452">
    <property type="entry name" value="TPR-like"/>
    <property type="match status" value="3"/>
</dbReference>
<dbReference type="EMBL" id="BSOT01000006">
    <property type="protein sequence ID" value="GLR71881.1"/>
    <property type="molecule type" value="Genomic_DNA"/>
</dbReference>
<dbReference type="PANTHER" id="PTHR44943:SF8">
    <property type="entry name" value="TPR REPEAT-CONTAINING PROTEIN MJ0263"/>
    <property type="match status" value="1"/>
</dbReference>